<dbReference type="Pfam" id="PF01381">
    <property type="entry name" value="HTH_3"/>
    <property type="match status" value="1"/>
</dbReference>
<dbReference type="InterPro" id="IPR010982">
    <property type="entry name" value="Lambda_DNA-bd_dom_sf"/>
</dbReference>
<protein>
    <recommendedName>
        <fullName evidence="3">HTH cro/C1-type domain-containing protein</fullName>
    </recommendedName>
</protein>
<proteinExistence type="predicted"/>
<evidence type="ECO:0000256" key="1">
    <source>
        <dbReference type="ARBA" id="ARBA00023125"/>
    </source>
</evidence>
<dbReference type="EMBL" id="CDOE01000049">
    <property type="protein sequence ID" value="CEN34434.1"/>
    <property type="molecule type" value="Genomic_DNA"/>
</dbReference>
<dbReference type="Proteomes" id="UP000044026">
    <property type="component" value="Unassembled WGS sequence"/>
</dbReference>
<dbReference type="PANTHER" id="PTHR46558:SF11">
    <property type="entry name" value="HTH-TYPE TRANSCRIPTIONAL REGULATOR XRE"/>
    <property type="match status" value="1"/>
</dbReference>
<feature type="transmembrane region" description="Helical" evidence="2">
    <location>
        <begin position="143"/>
        <end position="164"/>
    </location>
</feature>
<dbReference type="CDD" id="cd00093">
    <property type="entry name" value="HTH_XRE"/>
    <property type="match status" value="1"/>
</dbReference>
<dbReference type="RefSeq" id="WP_052456100.1">
    <property type="nucleotide sequence ID" value="NZ_CP022382.1"/>
</dbReference>
<evidence type="ECO:0000313" key="5">
    <source>
        <dbReference type="Proteomes" id="UP000044026"/>
    </source>
</evidence>
<dbReference type="AlphaFoldDB" id="A0A0B7H7B2"/>
<evidence type="ECO:0000256" key="2">
    <source>
        <dbReference type="SAM" id="Phobius"/>
    </source>
</evidence>
<evidence type="ECO:0000313" key="4">
    <source>
        <dbReference type="EMBL" id="CEN34434.1"/>
    </source>
</evidence>
<keyword evidence="1" id="KW-0238">DNA-binding</keyword>
<feature type="transmembrane region" description="Helical" evidence="2">
    <location>
        <begin position="112"/>
        <end position="137"/>
    </location>
</feature>
<dbReference type="Gene3D" id="1.10.260.40">
    <property type="entry name" value="lambda repressor-like DNA-binding domains"/>
    <property type="match status" value="1"/>
</dbReference>
<feature type="transmembrane region" description="Helical" evidence="2">
    <location>
        <begin position="259"/>
        <end position="280"/>
    </location>
</feature>
<organism evidence="4 5">
    <name type="scientific">Capnocytophaga canimorsus</name>
    <dbReference type="NCBI Taxonomy" id="28188"/>
    <lineage>
        <taxon>Bacteria</taxon>
        <taxon>Pseudomonadati</taxon>
        <taxon>Bacteroidota</taxon>
        <taxon>Flavobacteriia</taxon>
        <taxon>Flavobacteriales</taxon>
        <taxon>Flavobacteriaceae</taxon>
        <taxon>Capnocytophaga</taxon>
    </lineage>
</organism>
<dbReference type="SMART" id="SM00530">
    <property type="entry name" value="HTH_XRE"/>
    <property type="match status" value="1"/>
</dbReference>
<gene>
    <name evidence="4" type="ORF">CCAN12_530025</name>
</gene>
<reference evidence="4 5" key="1">
    <citation type="submission" date="2015-01" db="EMBL/GenBank/DDBJ databases">
        <authorList>
            <person name="Xiang T."/>
            <person name="Song Y."/>
            <person name="Huang L."/>
            <person name="Wang B."/>
            <person name="Wu P."/>
        </authorList>
    </citation>
    <scope>NUCLEOTIDE SEQUENCE [LARGE SCALE GENOMIC DNA]</scope>
    <source>
        <strain evidence="4 5">Cc12</strain>
    </source>
</reference>
<name>A0A0B7H7B2_9FLAO</name>
<dbReference type="GeneID" id="69581080"/>
<feature type="transmembrane region" description="Helical" evidence="2">
    <location>
        <begin position="235"/>
        <end position="253"/>
    </location>
</feature>
<dbReference type="GO" id="GO:0003677">
    <property type="term" value="F:DNA binding"/>
    <property type="evidence" value="ECO:0007669"/>
    <property type="project" value="UniProtKB-KW"/>
</dbReference>
<sequence>MNIEKLSQKIKELRKMKCLSQEELATQAGVSLRTIQRVEKAENTPSGETLKRILTTLGTSYETLIAETITEKPLRTLQGVKEYLHIFSDKLIINRSVIPENITKTYEKSISFLFKTLGVVFIGTLLFSIIAVVLFFLDNTDLAIFATGFATIFLIVTFLIMWFSSGTAPYIERKHIVATKIENTKLGNIHFIVTYRDGKRIKERSITFETRDLMYIQEGLISENLLENDKVNQNYDTLIIMFSIPILSSLTRFSDKFDFPVVVTLWSLTGIVCIIIKVIIKSIRNNKKYAQSL</sequence>
<dbReference type="SUPFAM" id="SSF47413">
    <property type="entry name" value="lambda repressor-like DNA-binding domains"/>
    <property type="match status" value="1"/>
</dbReference>
<keyword evidence="2" id="KW-0472">Membrane</keyword>
<evidence type="ECO:0000259" key="3">
    <source>
        <dbReference type="PROSITE" id="PS50943"/>
    </source>
</evidence>
<dbReference type="PANTHER" id="PTHR46558">
    <property type="entry name" value="TRACRIPTIONAL REGULATORY PROTEIN-RELATED-RELATED"/>
    <property type="match status" value="1"/>
</dbReference>
<dbReference type="PROSITE" id="PS50943">
    <property type="entry name" value="HTH_CROC1"/>
    <property type="match status" value="1"/>
</dbReference>
<dbReference type="InterPro" id="IPR001387">
    <property type="entry name" value="Cro/C1-type_HTH"/>
</dbReference>
<keyword evidence="2" id="KW-1133">Transmembrane helix</keyword>
<feature type="domain" description="HTH cro/C1-type" evidence="3">
    <location>
        <begin position="10"/>
        <end position="64"/>
    </location>
</feature>
<accession>A0A0B7H7B2</accession>
<keyword evidence="2" id="KW-0812">Transmembrane</keyword>